<keyword evidence="9" id="KW-1185">Reference proteome</keyword>
<protein>
    <submittedName>
        <fullName evidence="8">Subtilisin family serine protease</fullName>
    </submittedName>
</protein>
<reference evidence="8 9" key="1">
    <citation type="submission" date="2020-07" db="EMBL/GenBank/DDBJ databases">
        <title>Sequencing the genomes of 1000 actinobacteria strains.</title>
        <authorList>
            <person name="Klenk H.-P."/>
        </authorList>
    </citation>
    <scope>NUCLEOTIDE SEQUENCE [LARGE SCALE GENOMIC DNA]</scope>
    <source>
        <strain evidence="8 9">DSM 42178</strain>
    </source>
</reference>
<dbReference type="PROSITE" id="PS00136">
    <property type="entry name" value="SUBTILASE_ASP"/>
    <property type="match status" value="1"/>
</dbReference>
<evidence type="ECO:0000256" key="3">
    <source>
        <dbReference type="ARBA" id="ARBA00022801"/>
    </source>
</evidence>
<dbReference type="InterPro" id="IPR022398">
    <property type="entry name" value="Peptidase_S8_His-AS"/>
</dbReference>
<feature type="compositionally biased region" description="Low complexity" evidence="6">
    <location>
        <begin position="163"/>
        <end position="175"/>
    </location>
</feature>
<dbReference type="InterPro" id="IPR036852">
    <property type="entry name" value="Peptidase_S8/S53_dom_sf"/>
</dbReference>
<evidence type="ECO:0000256" key="4">
    <source>
        <dbReference type="ARBA" id="ARBA00022825"/>
    </source>
</evidence>
<dbReference type="PANTHER" id="PTHR43806">
    <property type="entry name" value="PEPTIDASE S8"/>
    <property type="match status" value="1"/>
</dbReference>
<comment type="similarity">
    <text evidence="1 5">Belongs to the peptidase S8 family.</text>
</comment>
<evidence type="ECO:0000256" key="1">
    <source>
        <dbReference type="ARBA" id="ARBA00011073"/>
    </source>
</evidence>
<dbReference type="PANTHER" id="PTHR43806:SF11">
    <property type="entry name" value="CEREVISIN-RELATED"/>
    <property type="match status" value="1"/>
</dbReference>
<keyword evidence="3 5" id="KW-0378">Hydrolase</keyword>
<dbReference type="SUPFAM" id="SSF52743">
    <property type="entry name" value="Subtilisin-like"/>
    <property type="match status" value="1"/>
</dbReference>
<feature type="active site" description="Charge relay system" evidence="5">
    <location>
        <position position="489"/>
    </location>
</feature>
<feature type="domain" description="Peptidase S8/S53" evidence="7">
    <location>
        <begin position="235"/>
        <end position="522"/>
    </location>
</feature>
<dbReference type="Pfam" id="PF00082">
    <property type="entry name" value="Peptidase_S8"/>
    <property type="match status" value="1"/>
</dbReference>
<dbReference type="Gene3D" id="3.40.50.200">
    <property type="entry name" value="Peptidase S8/S53 domain"/>
    <property type="match status" value="1"/>
</dbReference>
<proteinExistence type="inferred from homology"/>
<dbReference type="InterPro" id="IPR000209">
    <property type="entry name" value="Peptidase_S8/S53_dom"/>
</dbReference>
<dbReference type="GO" id="GO:0006508">
    <property type="term" value="P:proteolysis"/>
    <property type="evidence" value="ECO:0007669"/>
    <property type="project" value="UniProtKB-KW"/>
</dbReference>
<feature type="compositionally biased region" description="Pro residues" evidence="6">
    <location>
        <begin position="542"/>
        <end position="557"/>
    </location>
</feature>
<comment type="caution">
    <text evidence="8">The sequence shown here is derived from an EMBL/GenBank/DDBJ whole genome shotgun (WGS) entry which is preliminary data.</text>
</comment>
<accession>A0A852ZKY0</accession>
<keyword evidence="2 5" id="KW-0645">Protease</keyword>
<feature type="compositionally biased region" description="Low complexity" evidence="6">
    <location>
        <begin position="558"/>
        <end position="571"/>
    </location>
</feature>
<organism evidence="8 9">
    <name type="scientific">Allostreptomyces psammosilenae</name>
    <dbReference type="NCBI Taxonomy" id="1892865"/>
    <lineage>
        <taxon>Bacteria</taxon>
        <taxon>Bacillati</taxon>
        <taxon>Actinomycetota</taxon>
        <taxon>Actinomycetes</taxon>
        <taxon>Kitasatosporales</taxon>
        <taxon>Streptomycetaceae</taxon>
        <taxon>Allostreptomyces</taxon>
    </lineage>
</organism>
<name>A0A852ZKY0_9ACTN</name>
<dbReference type="GO" id="GO:0004252">
    <property type="term" value="F:serine-type endopeptidase activity"/>
    <property type="evidence" value="ECO:0007669"/>
    <property type="project" value="UniProtKB-UniRule"/>
</dbReference>
<dbReference type="PROSITE" id="PS51892">
    <property type="entry name" value="SUBTILASE"/>
    <property type="match status" value="1"/>
</dbReference>
<feature type="compositionally biased region" description="Low complexity" evidence="6">
    <location>
        <begin position="183"/>
        <end position="198"/>
    </location>
</feature>
<evidence type="ECO:0000256" key="6">
    <source>
        <dbReference type="SAM" id="MobiDB-lite"/>
    </source>
</evidence>
<dbReference type="AlphaFoldDB" id="A0A852ZKY0"/>
<dbReference type="EMBL" id="JACBZD010000001">
    <property type="protein sequence ID" value="NYI03069.1"/>
    <property type="molecule type" value="Genomic_DNA"/>
</dbReference>
<gene>
    <name evidence="8" type="ORF">FHU37_000012</name>
</gene>
<feature type="region of interest" description="Disordered" evidence="6">
    <location>
        <begin position="1"/>
        <end position="27"/>
    </location>
</feature>
<evidence type="ECO:0000256" key="5">
    <source>
        <dbReference type="PROSITE-ProRule" id="PRU01240"/>
    </source>
</evidence>
<dbReference type="PROSITE" id="PS00137">
    <property type="entry name" value="SUBTILASE_HIS"/>
    <property type="match status" value="1"/>
</dbReference>
<dbReference type="RefSeq" id="WP_312892344.1">
    <property type="nucleotide sequence ID" value="NZ_JACBZD010000001.1"/>
</dbReference>
<keyword evidence="4 5" id="KW-0720">Serine protease</keyword>
<feature type="region of interest" description="Disordered" evidence="6">
    <location>
        <begin position="522"/>
        <end position="585"/>
    </location>
</feature>
<feature type="compositionally biased region" description="Basic and acidic residues" evidence="6">
    <location>
        <begin position="1"/>
        <end position="13"/>
    </location>
</feature>
<evidence type="ECO:0000313" key="8">
    <source>
        <dbReference type="EMBL" id="NYI03069.1"/>
    </source>
</evidence>
<sequence length="600" mass="60598">MPKPAHARDEHRPARPPTTLEDQVQHREREEGAAVLLRTLLAVLACAALLTGSAQPQSEPAYLSYLVVTAGTTPAELRRAEAEVERAGGRVGARYPEFGVLTAYSAAPGFADELRRRAPDTLVGATRTRPMAPPTLPDGSADGAPIAHVDSPPGPLPALGSFDAAQPAAGAGADPAPGPAAPTSPTLPTDSAPSAASADSDEVALVPDPREAGLWNIAMVGGGRPPADPEALAATTVAVLDSGVDDIHPDLRGVVDPALSVSCGEGWADTSPGAWRPDPRLLDSGHGTHVAGTIAARADGKGVVGVAPGVRVAAVRLLGSAGQYYAENIVCGFAWVARHHIPVVNDSYFADPWKYNCPHDPDQAAVIAAVGRAVRFAQDSGALVIASAGNDGQDLRAARLDDRSPNDRLPGTEVTPRLLGTECVRLPGELPGVVRVAAVDRLGRATAYSNHGMDAVEVAAPGGTPGAGPDGAIVSAWPGGRWAALAGTSMSAAHVSAAAALQAAAHPQADPAERRAMLLEAARPPSCAKAASSTPAGTRPAPAAPPQAPPQAPPPGAADPAGTPTSTPTDGASERADGAPAVRTGCLLDASYGRGVVRVG</sequence>
<dbReference type="PRINTS" id="PR00723">
    <property type="entry name" value="SUBTILISIN"/>
</dbReference>
<feature type="active site" description="Charge relay system" evidence="5">
    <location>
        <position position="241"/>
    </location>
</feature>
<feature type="active site" description="Charge relay system" evidence="5">
    <location>
        <position position="286"/>
    </location>
</feature>
<feature type="compositionally biased region" description="Low complexity" evidence="6">
    <location>
        <begin position="522"/>
        <end position="541"/>
    </location>
</feature>
<evidence type="ECO:0000313" key="9">
    <source>
        <dbReference type="Proteomes" id="UP000567795"/>
    </source>
</evidence>
<dbReference type="InterPro" id="IPR050131">
    <property type="entry name" value="Peptidase_S8_subtilisin-like"/>
</dbReference>
<evidence type="ECO:0000256" key="2">
    <source>
        <dbReference type="ARBA" id="ARBA00022670"/>
    </source>
</evidence>
<evidence type="ECO:0000259" key="7">
    <source>
        <dbReference type="Pfam" id="PF00082"/>
    </source>
</evidence>
<dbReference type="InterPro" id="IPR023827">
    <property type="entry name" value="Peptidase_S8_Asp-AS"/>
</dbReference>
<feature type="region of interest" description="Disordered" evidence="6">
    <location>
        <begin position="122"/>
        <end position="202"/>
    </location>
</feature>
<dbReference type="Proteomes" id="UP000567795">
    <property type="component" value="Unassembled WGS sequence"/>
</dbReference>
<dbReference type="InterPro" id="IPR015500">
    <property type="entry name" value="Peptidase_S8_subtilisin-rel"/>
</dbReference>